<protein>
    <submittedName>
        <fullName evidence="1">Uncharacterized protein</fullName>
    </submittedName>
</protein>
<comment type="caution">
    <text evidence="1">The sequence shown here is derived from an EMBL/GenBank/DDBJ whole genome shotgun (WGS) entry which is preliminary data.</text>
</comment>
<evidence type="ECO:0000313" key="1">
    <source>
        <dbReference type="EMBL" id="MDF8265918.1"/>
    </source>
</evidence>
<accession>A0ABT6CBQ1</accession>
<dbReference type="Proteomes" id="UP001528912">
    <property type="component" value="Unassembled WGS sequence"/>
</dbReference>
<organism evidence="1 2">
    <name type="scientific">Luteipulveratus flavus</name>
    <dbReference type="NCBI Taxonomy" id="3031728"/>
    <lineage>
        <taxon>Bacteria</taxon>
        <taxon>Bacillati</taxon>
        <taxon>Actinomycetota</taxon>
        <taxon>Actinomycetes</taxon>
        <taxon>Micrococcales</taxon>
        <taxon>Dermacoccaceae</taxon>
        <taxon>Luteipulveratus</taxon>
    </lineage>
</organism>
<dbReference type="EMBL" id="JAROAV010000044">
    <property type="protein sequence ID" value="MDF8265918.1"/>
    <property type="molecule type" value="Genomic_DNA"/>
</dbReference>
<reference evidence="1 2" key="1">
    <citation type="submission" date="2023-03" db="EMBL/GenBank/DDBJ databases">
        <title>YIM 133296 draft genome.</title>
        <authorList>
            <person name="Xiong L."/>
        </authorList>
    </citation>
    <scope>NUCLEOTIDE SEQUENCE [LARGE SCALE GENOMIC DNA]</scope>
    <source>
        <strain evidence="1 2">YIM 133296</strain>
    </source>
</reference>
<proteinExistence type="predicted"/>
<keyword evidence="2" id="KW-1185">Reference proteome</keyword>
<evidence type="ECO:0000313" key="2">
    <source>
        <dbReference type="Proteomes" id="UP001528912"/>
    </source>
</evidence>
<name>A0ABT6CBQ1_9MICO</name>
<gene>
    <name evidence="1" type="ORF">P4R38_16850</name>
</gene>
<sequence length="134" mass="14069">MGPHETSAIWFKRVIAMTCVLLSLTMAAVVTVVICSIFGSPYPAEDELPDLPAGLVASSSDLECAGAGCWRTWTISGPDHMTAAEVAARLGGAGQSCGHHGWFDWREACTTVHMSPDQVTVQRALAEKPGGSAP</sequence>
<dbReference type="RefSeq" id="WP_277193180.1">
    <property type="nucleotide sequence ID" value="NZ_JAROAV010000044.1"/>
</dbReference>